<feature type="domain" description="Alcohol dehydrogenase-like N-terminal" evidence="6">
    <location>
        <begin position="32"/>
        <end position="141"/>
    </location>
</feature>
<evidence type="ECO:0000313" key="8">
    <source>
        <dbReference type="Proteomes" id="UP000240010"/>
    </source>
</evidence>
<evidence type="ECO:0000256" key="3">
    <source>
        <dbReference type="ARBA" id="ARBA00022723"/>
    </source>
</evidence>
<accession>A0A2S6HEY3</accession>
<dbReference type="GO" id="GO:0046872">
    <property type="term" value="F:metal ion binding"/>
    <property type="evidence" value="ECO:0007669"/>
    <property type="project" value="UniProtKB-KW"/>
</dbReference>
<dbReference type="InterPro" id="IPR014187">
    <property type="entry name" value="ADH_Zn_typ-2"/>
</dbReference>
<gene>
    <name evidence="7" type="ORF">B0F87_104139</name>
</gene>
<dbReference type="Gene3D" id="3.40.50.720">
    <property type="entry name" value="NAD(P)-binding Rossmann-like Domain"/>
    <property type="match status" value="1"/>
</dbReference>
<dbReference type="InterPro" id="IPR011032">
    <property type="entry name" value="GroES-like_sf"/>
</dbReference>
<comment type="similarity">
    <text evidence="2">Belongs to the zinc-containing alcohol dehydrogenase family.</text>
</comment>
<dbReference type="RefSeq" id="WP_104428560.1">
    <property type="nucleotide sequence ID" value="NZ_PTIZ01000004.1"/>
</dbReference>
<dbReference type="SUPFAM" id="SSF50129">
    <property type="entry name" value="GroES-like"/>
    <property type="match status" value="1"/>
</dbReference>
<evidence type="ECO:0000256" key="4">
    <source>
        <dbReference type="ARBA" id="ARBA00022833"/>
    </source>
</evidence>
<dbReference type="Proteomes" id="UP000240010">
    <property type="component" value="Unassembled WGS sequence"/>
</dbReference>
<dbReference type="PANTHER" id="PTHR42940:SF8">
    <property type="entry name" value="VACUOLAR PROTEIN SORTING-ASSOCIATED PROTEIN 11"/>
    <property type="match status" value="1"/>
</dbReference>
<protein>
    <submittedName>
        <fullName evidence="7">Propanol-preferring alcohol dehydrogenase</fullName>
    </submittedName>
</protein>
<sequence>MKAMVLKALCNLIENQMPLELTELPVPIPRGQEILLKVSACGVCHTELDEIEGRTPPPRLPIIPGHQVVGRVDAVGSKVKTIKTGDRVGVAWIFSACGSCKFCLAGNENLCPAFAATGRDANGGYAEYMTVAEDFAYAIPERFSDLQAAPLLCAGAIGYRSLRLTGLKDGQRLGLTGFGASAHLVLKMAQHRYPNSEIYVFARSLQERVFAKELGAVWAGATHEHAPFKLNSIIDTTPAWEPVVEALANLESGGRLVINAIRKEGDNRSLLKLDYQLHLWQEKELKSVANITRSDVKKFLSLAAEMNLRPEVQVFALEQANEALIELKTGKIRGAKVLKID</sequence>
<dbReference type="NCBIfam" id="TIGR02822">
    <property type="entry name" value="adh_fam_2"/>
    <property type="match status" value="1"/>
</dbReference>
<dbReference type="InterPro" id="IPR036291">
    <property type="entry name" value="NAD(P)-bd_dom_sf"/>
</dbReference>
<keyword evidence="5" id="KW-0560">Oxidoreductase</keyword>
<name>A0A2S6HEY3_9GAMM</name>
<organism evidence="7 8">
    <name type="scientific">Methylobacter tundripaludum</name>
    <dbReference type="NCBI Taxonomy" id="173365"/>
    <lineage>
        <taxon>Bacteria</taxon>
        <taxon>Pseudomonadati</taxon>
        <taxon>Pseudomonadota</taxon>
        <taxon>Gammaproteobacteria</taxon>
        <taxon>Methylococcales</taxon>
        <taxon>Methylococcaceae</taxon>
        <taxon>Methylobacter</taxon>
    </lineage>
</organism>
<dbReference type="SUPFAM" id="SSF51735">
    <property type="entry name" value="NAD(P)-binding Rossmann-fold domains"/>
    <property type="match status" value="1"/>
</dbReference>
<keyword evidence="4" id="KW-0862">Zinc</keyword>
<evidence type="ECO:0000256" key="2">
    <source>
        <dbReference type="ARBA" id="ARBA00008072"/>
    </source>
</evidence>
<reference evidence="7 8" key="1">
    <citation type="submission" date="2018-02" db="EMBL/GenBank/DDBJ databases">
        <title>Subsurface microbial communities from deep shales in Ohio and West Virginia, USA.</title>
        <authorList>
            <person name="Wrighton K."/>
        </authorList>
    </citation>
    <scope>NUCLEOTIDE SEQUENCE [LARGE SCALE GENOMIC DNA]</scope>
    <source>
        <strain evidence="7 8">OWC-DMM</strain>
    </source>
</reference>
<evidence type="ECO:0000256" key="1">
    <source>
        <dbReference type="ARBA" id="ARBA00001947"/>
    </source>
</evidence>
<dbReference type="Gene3D" id="3.90.180.10">
    <property type="entry name" value="Medium-chain alcohol dehydrogenases, catalytic domain"/>
    <property type="match status" value="1"/>
</dbReference>
<dbReference type="PANTHER" id="PTHR42940">
    <property type="entry name" value="ALCOHOL DEHYDROGENASE 1-RELATED"/>
    <property type="match status" value="1"/>
</dbReference>
<dbReference type="GO" id="GO:0004022">
    <property type="term" value="F:alcohol dehydrogenase (NAD+) activity"/>
    <property type="evidence" value="ECO:0007669"/>
    <property type="project" value="TreeGrafter"/>
</dbReference>
<dbReference type="GO" id="GO:0005737">
    <property type="term" value="C:cytoplasm"/>
    <property type="evidence" value="ECO:0007669"/>
    <property type="project" value="TreeGrafter"/>
</dbReference>
<proteinExistence type="inferred from homology"/>
<dbReference type="InterPro" id="IPR013154">
    <property type="entry name" value="ADH-like_N"/>
</dbReference>
<evidence type="ECO:0000259" key="6">
    <source>
        <dbReference type="Pfam" id="PF08240"/>
    </source>
</evidence>
<keyword evidence="3" id="KW-0479">Metal-binding</keyword>
<evidence type="ECO:0000313" key="7">
    <source>
        <dbReference type="EMBL" id="PPK76049.1"/>
    </source>
</evidence>
<evidence type="ECO:0000256" key="5">
    <source>
        <dbReference type="ARBA" id="ARBA00023002"/>
    </source>
</evidence>
<dbReference type="EMBL" id="PTIZ01000004">
    <property type="protein sequence ID" value="PPK76049.1"/>
    <property type="molecule type" value="Genomic_DNA"/>
</dbReference>
<dbReference type="AlphaFoldDB" id="A0A2S6HEY3"/>
<dbReference type="CDD" id="cd08298">
    <property type="entry name" value="CAD2"/>
    <property type="match status" value="1"/>
</dbReference>
<comment type="cofactor">
    <cofactor evidence="1">
        <name>Zn(2+)</name>
        <dbReference type="ChEBI" id="CHEBI:29105"/>
    </cofactor>
</comment>
<comment type="caution">
    <text evidence="7">The sequence shown here is derived from an EMBL/GenBank/DDBJ whole genome shotgun (WGS) entry which is preliminary data.</text>
</comment>
<dbReference type="Pfam" id="PF08240">
    <property type="entry name" value="ADH_N"/>
    <property type="match status" value="1"/>
</dbReference>